<dbReference type="EMBL" id="CACSLK010034598">
    <property type="protein sequence ID" value="CAA0842803.1"/>
    <property type="molecule type" value="Genomic_DNA"/>
</dbReference>
<keyword evidence="2" id="KW-0677">Repeat</keyword>
<evidence type="ECO:0000313" key="5">
    <source>
        <dbReference type="Proteomes" id="UP001153555"/>
    </source>
</evidence>
<feature type="repeat" description="PPR" evidence="3">
    <location>
        <begin position="59"/>
        <end position="93"/>
    </location>
</feature>
<evidence type="ECO:0000256" key="1">
    <source>
        <dbReference type="ARBA" id="ARBA00007626"/>
    </source>
</evidence>
<dbReference type="PANTHER" id="PTHR47941">
    <property type="entry name" value="PENTATRICOPEPTIDE REPEAT-CONTAINING PROTEIN 3, MITOCHONDRIAL"/>
    <property type="match status" value="1"/>
</dbReference>
<reference evidence="4" key="1">
    <citation type="submission" date="2019-12" db="EMBL/GenBank/DDBJ databases">
        <authorList>
            <person name="Scholes J."/>
        </authorList>
    </citation>
    <scope>NUCLEOTIDE SEQUENCE</scope>
</reference>
<dbReference type="InterPro" id="IPR002885">
    <property type="entry name" value="PPR_rpt"/>
</dbReference>
<proteinExistence type="inferred from homology"/>
<dbReference type="AlphaFoldDB" id="A0A9N7P241"/>
<organism evidence="4 5">
    <name type="scientific">Striga hermonthica</name>
    <name type="common">Purple witchweed</name>
    <name type="synonym">Buchnera hermonthica</name>
    <dbReference type="NCBI Taxonomy" id="68872"/>
    <lineage>
        <taxon>Eukaryota</taxon>
        <taxon>Viridiplantae</taxon>
        <taxon>Streptophyta</taxon>
        <taxon>Embryophyta</taxon>
        <taxon>Tracheophyta</taxon>
        <taxon>Spermatophyta</taxon>
        <taxon>Magnoliopsida</taxon>
        <taxon>eudicotyledons</taxon>
        <taxon>Gunneridae</taxon>
        <taxon>Pentapetalae</taxon>
        <taxon>asterids</taxon>
        <taxon>lamiids</taxon>
        <taxon>Lamiales</taxon>
        <taxon>Orobanchaceae</taxon>
        <taxon>Buchnereae</taxon>
        <taxon>Striga</taxon>
    </lineage>
</organism>
<keyword evidence="5" id="KW-1185">Reference proteome</keyword>
<accession>A0A9N7P241</accession>
<dbReference type="InterPro" id="IPR011990">
    <property type="entry name" value="TPR-like_helical_dom_sf"/>
</dbReference>
<dbReference type="Pfam" id="PF01535">
    <property type="entry name" value="PPR"/>
    <property type="match status" value="1"/>
</dbReference>
<evidence type="ECO:0000256" key="2">
    <source>
        <dbReference type="ARBA" id="ARBA00022737"/>
    </source>
</evidence>
<comment type="caution">
    <text evidence="4">The sequence shown here is derived from an EMBL/GenBank/DDBJ whole genome shotgun (WGS) entry which is preliminary data.</text>
</comment>
<dbReference type="Gene3D" id="1.25.40.10">
    <property type="entry name" value="Tetratricopeptide repeat domain"/>
    <property type="match status" value="1"/>
</dbReference>
<name>A0A9N7P241_STRHE</name>
<evidence type="ECO:0000313" key="4">
    <source>
        <dbReference type="EMBL" id="CAA0842803.1"/>
    </source>
</evidence>
<dbReference type="NCBIfam" id="TIGR00756">
    <property type="entry name" value="PPR"/>
    <property type="match status" value="2"/>
</dbReference>
<dbReference type="Pfam" id="PF13041">
    <property type="entry name" value="PPR_2"/>
    <property type="match status" value="1"/>
</dbReference>
<sequence length="102" mass="11520">MFGQFRMALELYKGMLKTRTCKPDELMMSTIVNGLSKCGCLKAAHDMLRRYENSGYNPDIYTYSALINGFVQEARIDDAQEVMAQMLAKGVHPDVVTYTSIL</sequence>
<feature type="repeat" description="PPR" evidence="3">
    <location>
        <begin position="24"/>
        <end position="58"/>
    </location>
</feature>
<dbReference type="OrthoDB" id="907694at2759"/>
<protein>
    <submittedName>
        <fullName evidence="4">Pentatricopeptide repeat-containing protein</fullName>
    </submittedName>
</protein>
<dbReference type="Proteomes" id="UP001153555">
    <property type="component" value="Unassembled WGS sequence"/>
</dbReference>
<gene>
    <name evidence="4" type="ORF">SHERM_08658</name>
</gene>
<dbReference type="PROSITE" id="PS51375">
    <property type="entry name" value="PPR"/>
    <property type="match status" value="2"/>
</dbReference>
<evidence type="ECO:0000256" key="3">
    <source>
        <dbReference type="PROSITE-ProRule" id="PRU00708"/>
    </source>
</evidence>
<comment type="similarity">
    <text evidence="1">Belongs to the PPR family. P subfamily.</text>
</comment>